<dbReference type="InterPro" id="IPR023168">
    <property type="entry name" value="GatB_Yqey_C_2"/>
</dbReference>
<dbReference type="STRING" id="269621.A0A238FE30"/>
<comment type="catalytic activity">
    <reaction evidence="6 7">
        <text>L-glutamyl-tRNA(Gln) + L-glutamine + ATP + H2O = L-glutaminyl-tRNA(Gln) + L-glutamate + ADP + phosphate + H(+)</text>
        <dbReference type="Rhea" id="RHEA:17521"/>
        <dbReference type="Rhea" id="RHEA-COMP:9681"/>
        <dbReference type="Rhea" id="RHEA-COMP:9684"/>
        <dbReference type="ChEBI" id="CHEBI:15377"/>
        <dbReference type="ChEBI" id="CHEBI:15378"/>
        <dbReference type="ChEBI" id="CHEBI:29985"/>
        <dbReference type="ChEBI" id="CHEBI:30616"/>
        <dbReference type="ChEBI" id="CHEBI:43474"/>
        <dbReference type="ChEBI" id="CHEBI:58359"/>
        <dbReference type="ChEBI" id="CHEBI:78520"/>
        <dbReference type="ChEBI" id="CHEBI:78521"/>
        <dbReference type="ChEBI" id="CHEBI:456216"/>
    </reaction>
</comment>
<dbReference type="InterPro" id="IPR004413">
    <property type="entry name" value="GatB"/>
</dbReference>
<dbReference type="EC" id="6.3.5.-" evidence="7"/>
<dbReference type="InterPro" id="IPR018027">
    <property type="entry name" value="Asn/Gln_amidotransferase"/>
</dbReference>
<dbReference type="PANTHER" id="PTHR11659">
    <property type="entry name" value="GLUTAMYL-TRNA GLN AMIDOTRANSFERASE SUBUNIT B MITOCHONDRIAL AND PROKARYOTIC PET112-RELATED"/>
    <property type="match status" value="1"/>
</dbReference>
<keyword evidence="3 7" id="KW-0547">Nucleotide-binding</keyword>
<keyword evidence="7" id="KW-0496">Mitochondrion</keyword>
<proteinExistence type="inferred from homology"/>
<dbReference type="GO" id="GO:0030956">
    <property type="term" value="C:glutamyl-tRNA(Gln) amidotransferase complex"/>
    <property type="evidence" value="ECO:0007669"/>
    <property type="project" value="UniProtKB-UniRule"/>
</dbReference>
<evidence type="ECO:0000313" key="10">
    <source>
        <dbReference type="Proteomes" id="UP000198372"/>
    </source>
</evidence>
<dbReference type="SUPFAM" id="SSF89095">
    <property type="entry name" value="GatB/YqeY motif"/>
    <property type="match status" value="2"/>
</dbReference>
<dbReference type="OrthoDB" id="1722066at2759"/>
<protein>
    <recommendedName>
        <fullName evidence="7">Glutamyl-tRNA(Gln) amidotransferase subunit B, mitochondrial</fullName>
        <shortName evidence="7">Glu-AdT subunit B</shortName>
        <ecNumber evidence="7">6.3.5.-</ecNumber>
    </recommendedName>
</protein>
<accession>A0A238FE30</accession>
<dbReference type="EMBL" id="FMSP01000005">
    <property type="protein sequence ID" value="SCV70361.1"/>
    <property type="molecule type" value="Genomic_DNA"/>
</dbReference>
<evidence type="ECO:0000256" key="4">
    <source>
        <dbReference type="ARBA" id="ARBA00022840"/>
    </source>
</evidence>
<name>A0A238FE30_9BASI</name>
<dbReference type="SUPFAM" id="SSF55931">
    <property type="entry name" value="Glutamine synthetase/guanido kinase"/>
    <property type="match status" value="1"/>
</dbReference>
<reference evidence="10" key="1">
    <citation type="submission" date="2016-09" db="EMBL/GenBank/DDBJ databases">
        <authorList>
            <person name="Jeantristanb JTB J.-T."/>
            <person name="Ricardo R."/>
        </authorList>
    </citation>
    <scope>NUCLEOTIDE SEQUENCE [LARGE SCALE GENOMIC DNA]</scope>
</reference>
<evidence type="ECO:0000313" key="9">
    <source>
        <dbReference type="EMBL" id="SCV70361.1"/>
    </source>
</evidence>
<feature type="domain" description="Asn/Gln amidotransferase" evidence="8">
    <location>
        <begin position="471"/>
        <end position="631"/>
    </location>
</feature>
<evidence type="ECO:0000259" key="8">
    <source>
        <dbReference type="SMART" id="SM00845"/>
    </source>
</evidence>
<sequence length="636" mass="69512">MATRVAAPVRLLRTSNMLSNCICHYLSSSVTAHHTLSLYLSSSASSCAKGKGKASVAQEQRWAGWQPVIGLELHVQLKGNPKLFSSASARYDAEPNTQIQPFDAALPGSLPVRSHPFYAIPGQLVQGAHSHRVRSQTLSSEPVRLALLACLALDSSINPASAFDRKHYFYPDLPAGFQVTQNYAPLAKGGTVKIRKDTASGVMRDLEVRIDQIQLEQDTAKLFHDPYDHITFVDLNRAGAALIEIVTKPDMRSPEEAASFVRSLQSILRHVGASDANMDRGELRCDVNVSVRPVGGLDGTRCEIKNLNGVRFLVGAIESEISRQIESINAGLPVVQSTMGYDAVDNRTFVLRSKEDVPDYRYMPDPELGPVVVTKVSPTGHFPVFLPSADVRYLTPYQTTLDHLRSTLPELPIRAFERLQTQYGLSPRDVGILVAVGESLIVESSSTTFFPEWLGGSEVGLSVGTASIGTRYFETLAFGRQAQVCANWVIHDLLSALGSTTPPINFLNSPIGPHELGQLIDALGNGKITSTNAKTLLKDYIANHPVSSSNTPSPESWTQVLEKAIEAHQSLTNEISLEEICRTVIQDLVHESVKVRKGNPKVLMRLVGQVMKVSKGMADAQEAKKMLEKMLLPHKK</sequence>
<evidence type="ECO:0000256" key="5">
    <source>
        <dbReference type="ARBA" id="ARBA00022917"/>
    </source>
</evidence>
<dbReference type="InterPro" id="IPR017958">
    <property type="entry name" value="Gln-tRNA_amidoTrfase_suB_CS"/>
</dbReference>
<dbReference type="GO" id="GO:0070681">
    <property type="term" value="P:glutaminyl-tRNAGln biosynthesis via transamidation"/>
    <property type="evidence" value="ECO:0007669"/>
    <property type="project" value="UniProtKB-UniRule"/>
</dbReference>
<dbReference type="PANTHER" id="PTHR11659:SF0">
    <property type="entry name" value="GLUTAMYL-TRNA(GLN) AMIDOTRANSFERASE SUBUNIT B, MITOCHONDRIAL"/>
    <property type="match status" value="1"/>
</dbReference>
<dbReference type="InterPro" id="IPR014746">
    <property type="entry name" value="Gln_synth/guanido_kin_cat_dom"/>
</dbReference>
<dbReference type="GO" id="GO:0032543">
    <property type="term" value="P:mitochondrial translation"/>
    <property type="evidence" value="ECO:0007669"/>
    <property type="project" value="UniProtKB-UniRule"/>
</dbReference>
<comment type="similarity">
    <text evidence="1 7">Belongs to the GatB/GatE family. GatB subfamily.</text>
</comment>
<dbReference type="InterPro" id="IPR006075">
    <property type="entry name" value="Asn/Gln-tRNA_Trfase_suB/E_cat"/>
</dbReference>
<dbReference type="GO" id="GO:0050567">
    <property type="term" value="F:glutaminyl-tRNA synthase (glutamine-hydrolyzing) activity"/>
    <property type="evidence" value="ECO:0007669"/>
    <property type="project" value="UniProtKB-UniRule"/>
</dbReference>
<dbReference type="AlphaFoldDB" id="A0A238FE30"/>
<dbReference type="PROSITE" id="PS01234">
    <property type="entry name" value="GATB"/>
    <property type="match status" value="1"/>
</dbReference>
<keyword evidence="2 7" id="KW-0436">Ligase</keyword>
<keyword evidence="5 7" id="KW-0648">Protein biosynthesis</keyword>
<dbReference type="GO" id="GO:0005524">
    <property type="term" value="F:ATP binding"/>
    <property type="evidence" value="ECO:0007669"/>
    <property type="project" value="UniProtKB-KW"/>
</dbReference>
<dbReference type="GO" id="GO:0005739">
    <property type="term" value="C:mitochondrion"/>
    <property type="evidence" value="ECO:0007669"/>
    <property type="project" value="UniProtKB-SubCell"/>
</dbReference>
<dbReference type="Proteomes" id="UP000198372">
    <property type="component" value="Unassembled WGS sequence"/>
</dbReference>
<dbReference type="SMART" id="SM00845">
    <property type="entry name" value="GatB_Yqey"/>
    <property type="match status" value="1"/>
</dbReference>
<keyword evidence="4 7" id="KW-0067">ATP-binding</keyword>
<keyword evidence="10" id="KW-1185">Reference proteome</keyword>
<dbReference type="HAMAP" id="MF_00121">
    <property type="entry name" value="GatB"/>
    <property type="match status" value="1"/>
</dbReference>
<evidence type="ECO:0000256" key="2">
    <source>
        <dbReference type="ARBA" id="ARBA00022598"/>
    </source>
</evidence>
<dbReference type="Gene3D" id="1.10.10.410">
    <property type="match status" value="1"/>
</dbReference>
<evidence type="ECO:0000256" key="6">
    <source>
        <dbReference type="ARBA" id="ARBA00047913"/>
    </source>
</evidence>
<organism evidence="9 10">
    <name type="scientific">Microbotryum intermedium</name>
    <dbReference type="NCBI Taxonomy" id="269621"/>
    <lineage>
        <taxon>Eukaryota</taxon>
        <taxon>Fungi</taxon>
        <taxon>Dikarya</taxon>
        <taxon>Basidiomycota</taxon>
        <taxon>Pucciniomycotina</taxon>
        <taxon>Microbotryomycetes</taxon>
        <taxon>Microbotryales</taxon>
        <taxon>Microbotryaceae</taxon>
        <taxon>Microbotryum</taxon>
    </lineage>
</organism>
<evidence type="ECO:0000256" key="1">
    <source>
        <dbReference type="ARBA" id="ARBA00005306"/>
    </source>
</evidence>
<dbReference type="InterPro" id="IPR003789">
    <property type="entry name" value="Asn/Gln_tRNA_amidoTrase-B-like"/>
</dbReference>
<gene>
    <name evidence="9" type="ORF">BQ2448_1755</name>
</gene>
<dbReference type="InterPro" id="IPR017959">
    <property type="entry name" value="Asn/Gln-tRNA_amidoTrfase_suB/E"/>
</dbReference>
<comment type="subcellular location">
    <subcellularLocation>
        <location evidence="7">Mitochondrion</location>
    </subcellularLocation>
</comment>
<comment type="function">
    <text evidence="7">Allows the formation of correctly charged Gln-tRNA(Gln) through the transamidation of misacylated Glu-tRNA(Gln) in the mitochondria. The reaction takes place in the presence of glutamine and ATP through an activated gamma-phospho-Glu-tRNA(Gln).</text>
</comment>
<evidence type="ECO:0000256" key="3">
    <source>
        <dbReference type="ARBA" id="ARBA00022741"/>
    </source>
</evidence>
<dbReference type="Pfam" id="PF02934">
    <property type="entry name" value="GatB_N"/>
    <property type="match status" value="2"/>
</dbReference>
<evidence type="ECO:0000256" key="7">
    <source>
        <dbReference type="HAMAP-Rule" id="MF_03147"/>
    </source>
</evidence>
<comment type="subunit">
    <text evidence="7">Subunit of the heterotrimeric GatCAB amidotransferase (AdT) complex, composed of A, B and C subunits.</text>
</comment>
<dbReference type="Pfam" id="PF02637">
    <property type="entry name" value="GatB_Yqey"/>
    <property type="match status" value="1"/>
</dbReference>